<sequence>MKILFVEPAVFFTAFAMSLTTPLTTQYLYRRIWEETGNYSFAFDSNISKCEQNESSTLTAFQKEVQKKASLFNLQMEMSGLIPALVSTFFLLSSSDQRGRKFPIILSSIGILASNIWLCLLCYFAFPLQLLIASTFICALLGNFNTFWSACFAYVVDQCKEDKQTIRIAIVDCMIGIVSGLTGLSSGYFIRQLGFVWSFLIIVIALVINLVFIIFFLGDSIKESSSQNVTMSCAESFKNQFQRTYMLFKNASGKQRSLLCLLLFTVVIYFFVIIGISPVLIIYELGSPLCWNEVLIGYGSALGSVSFFSSFLGIWLFSHCMEDIYIAFIGIFTTMTGIVMTAFAKTTLLMFLVRVPFFLVIAPLSVLRSMLSRVVPSTEQGTLFACIALLEILGGVTATSAFNGIYSATVAWYPGFVFLLSAGILLIPVINLCAVKCINGSEGSYVVLTEEEPTEDTSDR</sequence>
<dbReference type="GO" id="GO:0015293">
    <property type="term" value="F:symporter activity"/>
    <property type="evidence" value="ECO:0007669"/>
    <property type="project" value="UniProtKB-KW"/>
</dbReference>
<evidence type="ECO:0000256" key="7">
    <source>
        <dbReference type="ARBA" id="ARBA00023136"/>
    </source>
</evidence>
<feature type="transmembrane region" description="Helical" evidence="21">
    <location>
        <begin position="132"/>
        <end position="156"/>
    </location>
</feature>
<evidence type="ECO:0000256" key="3">
    <source>
        <dbReference type="ARBA" id="ARBA00022692"/>
    </source>
</evidence>
<organism evidence="22 24">
    <name type="scientific">Octodon degus</name>
    <name type="common">Degu</name>
    <name type="synonym">Sciurus degus</name>
    <dbReference type="NCBI Taxonomy" id="10160"/>
    <lineage>
        <taxon>Eukaryota</taxon>
        <taxon>Metazoa</taxon>
        <taxon>Chordata</taxon>
        <taxon>Craniata</taxon>
        <taxon>Vertebrata</taxon>
        <taxon>Euteleostomi</taxon>
        <taxon>Mammalia</taxon>
        <taxon>Eutheria</taxon>
        <taxon>Euarchontoglires</taxon>
        <taxon>Glires</taxon>
        <taxon>Rodentia</taxon>
        <taxon>Hystricomorpha</taxon>
        <taxon>Octodontidae</taxon>
        <taxon>Octodon</taxon>
    </lineage>
</organism>
<evidence type="ECO:0000256" key="16">
    <source>
        <dbReference type="ARBA" id="ARBA00038227"/>
    </source>
</evidence>
<proteinExistence type="inferred from homology"/>
<evidence type="ECO:0000256" key="17">
    <source>
        <dbReference type="ARBA" id="ARBA00040938"/>
    </source>
</evidence>
<feature type="transmembrane region" description="Helical" evidence="21">
    <location>
        <begin position="295"/>
        <end position="317"/>
    </location>
</feature>
<protein>
    <recommendedName>
        <fullName evidence="17">Lysosomal proton-coupled steroid conjugate and bile acid symporter SLC46A3</fullName>
    </recommendedName>
    <alternativeName>
        <fullName evidence="18">Solute carrier family 46 member 3</fullName>
    </alternativeName>
</protein>
<dbReference type="InterPro" id="IPR036259">
    <property type="entry name" value="MFS_trans_sf"/>
</dbReference>
<evidence type="ECO:0000256" key="4">
    <source>
        <dbReference type="ARBA" id="ARBA00022729"/>
    </source>
</evidence>
<feature type="transmembrane region" description="Helical" evidence="21">
    <location>
        <begin position="104"/>
        <end position="126"/>
    </location>
</feature>
<evidence type="ECO:0000256" key="11">
    <source>
        <dbReference type="ARBA" id="ARBA00035844"/>
    </source>
</evidence>
<evidence type="ECO:0000256" key="18">
    <source>
        <dbReference type="ARBA" id="ARBA00042515"/>
    </source>
</evidence>
<dbReference type="GO" id="GO:0005765">
    <property type="term" value="C:lysosomal membrane"/>
    <property type="evidence" value="ECO:0007669"/>
    <property type="project" value="UniProtKB-SubCell"/>
</dbReference>
<dbReference type="Proteomes" id="UP000515203">
    <property type="component" value="Unplaced"/>
</dbReference>
<evidence type="ECO:0000313" key="22">
    <source>
        <dbReference type="Proteomes" id="UP000515203"/>
    </source>
</evidence>
<feature type="transmembrane region" description="Helical" evidence="21">
    <location>
        <begin position="412"/>
        <end position="435"/>
    </location>
</feature>
<evidence type="ECO:0000256" key="13">
    <source>
        <dbReference type="ARBA" id="ARBA00036178"/>
    </source>
</evidence>
<evidence type="ECO:0000256" key="15">
    <source>
        <dbReference type="ARBA" id="ARBA00036597"/>
    </source>
</evidence>
<dbReference type="SUPFAM" id="SSF103473">
    <property type="entry name" value="MFS general substrate transporter"/>
    <property type="match status" value="1"/>
</dbReference>
<evidence type="ECO:0000256" key="20">
    <source>
        <dbReference type="ARBA" id="ARBA00048746"/>
    </source>
</evidence>
<feature type="transmembrane region" description="Helical" evidence="21">
    <location>
        <begin position="72"/>
        <end position="92"/>
    </location>
</feature>
<dbReference type="GO" id="GO:0005375">
    <property type="term" value="F:copper ion transmembrane transporter activity"/>
    <property type="evidence" value="ECO:0007669"/>
    <property type="project" value="Ensembl"/>
</dbReference>
<evidence type="ECO:0000256" key="21">
    <source>
        <dbReference type="SAM" id="Phobius"/>
    </source>
</evidence>
<name>A0A6P6EEN6_OCTDE</name>
<dbReference type="PANTHER" id="PTHR23507">
    <property type="entry name" value="ZGC:174356"/>
    <property type="match status" value="1"/>
</dbReference>
<dbReference type="Gene3D" id="1.20.1250.20">
    <property type="entry name" value="MFS general substrate transporter like domains"/>
    <property type="match status" value="1"/>
</dbReference>
<keyword evidence="5" id="KW-0769">Symport</keyword>
<keyword evidence="7 21" id="KW-0472">Membrane</keyword>
<evidence type="ECO:0000256" key="1">
    <source>
        <dbReference type="ARBA" id="ARBA00004155"/>
    </source>
</evidence>
<feature type="transmembrane region" description="Helical" evidence="21">
    <location>
        <begin position="324"/>
        <end position="343"/>
    </location>
</feature>
<reference evidence="23 24" key="1">
    <citation type="submission" date="2025-04" db="UniProtKB">
        <authorList>
            <consortium name="RefSeq"/>
        </authorList>
    </citation>
    <scope>IDENTIFICATION</scope>
</reference>
<dbReference type="GO" id="GO:0034486">
    <property type="term" value="P:vacuolar transmembrane transport"/>
    <property type="evidence" value="ECO:0007669"/>
    <property type="project" value="Ensembl"/>
</dbReference>
<keyword evidence="2" id="KW-0813">Transport</keyword>
<keyword evidence="8" id="KW-0325">Glycoprotein</keyword>
<dbReference type="RefSeq" id="XP_023570805.1">
    <property type="nucleotide sequence ID" value="XM_023715037.1"/>
</dbReference>
<evidence type="ECO:0000313" key="23">
    <source>
        <dbReference type="RefSeq" id="XP_004631111.1"/>
    </source>
</evidence>
<dbReference type="OrthoDB" id="3026777at2759"/>
<accession>A0A6P6EEN6</accession>
<keyword evidence="4" id="KW-0732">Signal</keyword>
<feature type="transmembrane region" description="Helical" evidence="21">
    <location>
        <begin position="349"/>
        <end position="371"/>
    </location>
</feature>
<evidence type="ECO:0000256" key="9">
    <source>
        <dbReference type="ARBA" id="ARBA00023228"/>
    </source>
</evidence>
<feature type="transmembrane region" description="Helical" evidence="21">
    <location>
        <begin position="383"/>
        <end position="406"/>
    </location>
</feature>
<evidence type="ECO:0000256" key="5">
    <source>
        <dbReference type="ARBA" id="ARBA00022847"/>
    </source>
</evidence>
<comment type="subcellular location">
    <subcellularLocation>
        <location evidence="1">Lysosome membrane</location>
        <topology evidence="1">Multi-pass membrane protein</topology>
    </subcellularLocation>
</comment>
<comment type="catalytic activity">
    <reaction evidence="20">
        <text>taurocholate(out) + n H(+)(out) = taurocholate(in) + n H(+)(in)</text>
        <dbReference type="Rhea" id="RHEA:75507"/>
        <dbReference type="ChEBI" id="CHEBI:15378"/>
        <dbReference type="ChEBI" id="CHEBI:36257"/>
    </reaction>
</comment>
<dbReference type="PANTHER" id="PTHR23507:SF9">
    <property type="entry name" value="LYSOSOMAL PROTON-COUPLED STEROID CONJUGATE AND BILE ACID SYMPORTER SLC46A3"/>
    <property type="match status" value="1"/>
</dbReference>
<comment type="catalytic activity">
    <reaction evidence="15">
        <text>glycocholate(out) + n H(+)(out) = glycocholate(in) + n H(+)(in)</text>
        <dbReference type="Rhea" id="RHEA:75503"/>
        <dbReference type="ChEBI" id="CHEBI:15378"/>
        <dbReference type="ChEBI" id="CHEBI:29746"/>
    </reaction>
</comment>
<feature type="transmembrane region" description="Helical" evidence="21">
    <location>
        <begin position="258"/>
        <end position="283"/>
    </location>
</feature>
<evidence type="ECO:0000313" key="24">
    <source>
        <dbReference type="RefSeq" id="XP_023570805.1"/>
    </source>
</evidence>
<evidence type="ECO:0000256" key="10">
    <source>
        <dbReference type="ARBA" id="ARBA00035788"/>
    </source>
</evidence>
<evidence type="ECO:0000256" key="8">
    <source>
        <dbReference type="ARBA" id="ARBA00023180"/>
    </source>
</evidence>
<comment type="catalytic activity">
    <reaction evidence="13">
        <text>estrone 3-sulfate(out) + n H(+)(out) = estrone 3-sulfate(in) + n H(+)(in)</text>
        <dbReference type="Rhea" id="RHEA:75483"/>
        <dbReference type="ChEBI" id="CHEBI:15378"/>
        <dbReference type="ChEBI" id="CHEBI:60050"/>
    </reaction>
</comment>
<dbReference type="CTD" id="283537"/>
<comment type="catalytic activity">
    <reaction evidence="12">
        <text>2',3'-cGAMP(out) + n H(+)(out) = 2',3'-cGAMP(in) + n H(+)(in)</text>
        <dbReference type="Rhea" id="RHEA:76411"/>
        <dbReference type="ChEBI" id="CHEBI:15378"/>
        <dbReference type="ChEBI" id="CHEBI:143093"/>
    </reaction>
    <physiologicalReaction direction="left-to-right" evidence="12">
        <dbReference type="Rhea" id="RHEA:76412"/>
    </physiologicalReaction>
</comment>
<comment type="catalytic activity">
    <reaction evidence="19">
        <text>N-acetyl-D-muramoyl-L-alanyl-D-isoglutamine(out) + n H(+)(out) = N-acetyl-D-muramoyl-L-alanyl-D-isoglutamine(in) + n H(+)(in)</text>
        <dbReference type="Rhea" id="RHEA:76371"/>
        <dbReference type="ChEBI" id="CHEBI:15378"/>
        <dbReference type="ChEBI" id="CHEBI:155830"/>
    </reaction>
    <physiologicalReaction direction="left-to-right" evidence="19">
        <dbReference type="Rhea" id="RHEA:76372"/>
    </physiologicalReaction>
</comment>
<dbReference type="GeneID" id="101574224"/>
<comment type="catalytic activity">
    <reaction evidence="10">
        <text>dehydroepiandrosterone 3-sulfate(out) + n H(+)(out) = dehydroepiandrosterone 3-sulfate(in) + n H(+)(in)</text>
        <dbReference type="Rhea" id="RHEA:75487"/>
        <dbReference type="ChEBI" id="CHEBI:15378"/>
        <dbReference type="ChEBI" id="CHEBI:57905"/>
    </reaction>
</comment>
<feature type="transmembrane region" description="Helical" evidence="21">
    <location>
        <begin position="196"/>
        <end position="217"/>
    </location>
</feature>
<evidence type="ECO:0000313" key="25">
    <source>
        <dbReference type="RefSeq" id="XP_023570806.1"/>
    </source>
</evidence>
<dbReference type="GO" id="GO:1904613">
    <property type="term" value="P:cellular response to 2,3,7,8-tetrachlorodibenzodioxine"/>
    <property type="evidence" value="ECO:0007669"/>
    <property type="project" value="Ensembl"/>
</dbReference>
<dbReference type="RefSeq" id="XP_004631111.1">
    <property type="nucleotide sequence ID" value="XM_004631054.2"/>
</dbReference>
<feature type="transmembrane region" description="Helical" evidence="21">
    <location>
        <begin position="168"/>
        <end position="190"/>
    </location>
</feature>
<dbReference type="AlphaFoldDB" id="A0A6P6EEN6"/>
<keyword evidence="22" id="KW-1185">Reference proteome</keyword>
<evidence type="ECO:0000256" key="12">
    <source>
        <dbReference type="ARBA" id="ARBA00035939"/>
    </source>
</evidence>
<evidence type="ECO:0000256" key="14">
    <source>
        <dbReference type="ARBA" id="ARBA00036498"/>
    </source>
</evidence>
<dbReference type="RefSeq" id="XP_023570806.1">
    <property type="nucleotide sequence ID" value="XM_023715038.1"/>
</dbReference>
<comment type="similarity">
    <text evidence="16">Belongs to the major facilitator superfamily. SLC46A family.</text>
</comment>
<dbReference type="OMA" id="DNTSRCA"/>
<keyword evidence="9" id="KW-0458">Lysosome</keyword>
<evidence type="ECO:0000256" key="19">
    <source>
        <dbReference type="ARBA" id="ARBA00047275"/>
    </source>
</evidence>
<keyword evidence="3 21" id="KW-0812">Transmembrane</keyword>
<dbReference type="Pfam" id="PF07690">
    <property type="entry name" value="MFS_1"/>
    <property type="match status" value="1"/>
</dbReference>
<dbReference type="InterPro" id="IPR011701">
    <property type="entry name" value="MFS"/>
</dbReference>
<gene>
    <name evidence="23 24 25" type="primary">Slc46a3</name>
</gene>
<dbReference type="GeneTree" id="ENSGT00950000183096"/>
<evidence type="ECO:0000256" key="6">
    <source>
        <dbReference type="ARBA" id="ARBA00022989"/>
    </source>
</evidence>
<comment type="catalytic activity">
    <reaction evidence="14">
        <text>25-hydroxyvitamin D3 sulfate(out) + n H(+)(out) = 25-hydroxyvitamin D3 sulfate(in) + n H(+)(in)</text>
        <dbReference type="Rhea" id="RHEA:75491"/>
        <dbReference type="ChEBI" id="CHEBI:15378"/>
        <dbReference type="ChEBI" id="CHEBI:194336"/>
    </reaction>
</comment>
<keyword evidence="6 21" id="KW-1133">Transmembrane helix</keyword>
<evidence type="ECO:0000256" key="2">
    <source>
        <dbReference type="ARBA" id="ARBA00022448"/>
    </source>
</evidence>
<comment type="catalytic activity">
    <reaction evidence="11">
        <text>cholate(out) + n H(+)(out) = cholate(in) + n H(+)(in)</text>
        <dbReference type="Rhea" id="RHEA:75499"/>
        <dbReference type="ChEBI" id="CHEBI:15378"/>
        <dbReference type="ChEBI" id="CHEBI:29747"/>
    </reaction>
</comment>